<organism evidence="1 2">
    <name type="scientific">Vaccinium darrowii</name>
    <dbReference type="NCBI Taxonomy" id="229202"/>
    <lineage>
        <taxon>Eukaryota</taxon>
        <taxon>Viridiplantae</taxon>
        <taxon>Streptophyta</taxon>
        <taxon>Embryophyta</taxon>
        <taxon>Tracheophyta</taxon>
        <taxon>Spermatophyta</taxon>
        <taxon>Magnoliopsida</taxon>
        <taxon>eudicotyledons</taxon>
        <taxon>Gunneridae</taxon>
        <taxon>Pentapetalae</taxon>
        <taxon>asterids</taxon>
        <taxon>Ericales</taxon>
        <taxon>Ericaceae</taxon>
        <taxon>Vaccinioideae</taxon>
        <taxon>Vaccinieae</taxon>
        <taxon>Vaccinium</taxon>
    </lineage>
</organism>
<sequence>MNGQTSGHANVQTNGTGNGVPDLTQLLQAIAAVAANLVPQANQRIPLRHQMNRSQMLDTFCKCRPPIFYGEPDPAAAEEWFKQITKLLEVLNVEDATDCIALASFQLQGEADHWWDLLKTTQNVETMTWKNFEDAFNDKYFLVPVKQAILQEFLDLRQGTRTVTQYAARFEALARHVGDLIKTDDAKARRFEWGLDTSMRGTVMSHDFKTYAQV</sequence>
<dbReference type="EMBL" id="CM037156">
    <property type="protein sequence ID" value="KAH7838300.1"/>
    <property type="molecule type" value="Genomic_DNA"/>
</dbReference>
<keyword evidence="2" id="KW-1185">Reference proteome</keyword>
<name>A0ACB7XC93_9ERIC</name>
<dbReference type="Proteomes" id="UP000828048">
    <property type="component" value="Chromosome 6"/>
</dbReference>
<evidence type="ECO:0000313" key="1">
    <source>
        <dbReference type="EMBL" id="KAH7838300.1"/>
    </source>
</evidence>
<comment type="caution">
    <text evidence="1">The sequence shown here is derived from an EMBL/GenBank/DDBJ whole genome shotgun (WGS) entry which is preliminary data.</text>
</comment>
<reference evidence="1 2" key="1">
    <citation type="journal article" date="2021" name="Hortic Res">
        <title>High-quality reference genome and annotation aids understanding of berry development for evergreen blueberry (Vaccinium darrowii).</title>
        <authorList>
            <person name="Yu J."/>
            <person name="Hulse-Kemp A.M."/>
            <person name="Babiker E."/>
            <person name="Staton M."/>
        </authorList>
    </citation>
    <scope>NUCLEOTIDE SEQUENCE [LARGE SCALE GENOMIC DNA]</scope>
    <source>
        <strain evidence="2">cv. NJ 8807/NJ 8810</strain>
        <tissue evidence="1">Young leaf</tissue>
    </source>
</reference>
<gene>
    <name evidence="1" type="ORF">Vadar_024691</name>
</gene>
<protein>
    <submittedName>
        <fullName evidence="1">Uncharacterized protein</fullName>
    </submittedName>
</protein>
<accession>A0ACB7XC93</accession>
<evidence type="ECO:0000313" key="2">
    <source>
        <dbReference type="Proteomes" id="UP000828048"/>
    </source>
</evidence>
<proteinExistence type="predicted"/>